<keyword evidence="4" id="KW-0547">Nucleotide-binding</keyword>
<dbReference type="Gene3D" id="1.10.238.10">
    <property type="entry name" value="EF-hand"/>
    <property type="match status" value="1"/>
</dbReference>
<keyword evidence="3 11" id="KW-0812">Transmembrane</keyword>
<dbReference type="PROSITE" id="PS00018">
    <property type="entry name" value="EF_HAND_1"/>
    <property type="match status" value="1"/>
</dbReference>
<name>A0ABP0J305_9DINO</name>
<evidence type="ECO:0000259" key="12">
    <source>
        <dbReference type="PROSITE" id="PS50222"/>
    </source>
</evidence>
<accession>A0ABP0J305</accession>
<dbReference type="SMART" id="SM00382">
    <property type="entry name" value="AAA"/>
    <property type="match status" value="1"/>
</dbReference>
<dbReference type="EMBL" id="CAXAMM010005814">
    <property type="protein sequence ID" value="CAK9008726.1"/>
    <property type="molecule type" value="Genomic_DNA"/>
</dbReference>
<evidence type="ECO:0000256" key="5">
    <source>
        <dbReference type="ARBA" id="ARBA00022837"/>
    </source>
</evidence>
<dbReference type="CDD" id="cd00051">
    <property type="entry name" value="EFh"/>
    <property type="match status" value="1"/>
</dbReference>
<evidence type="ECO:0000256" key="7">
    <source>
        <dbReference type="ARBA" id="ARBA00022989"/>
    </source>
</evidence>
<evidence type="ECO:0000256" key="9">
    <source>
        <dbReference type="SAM" id="Coils"/>
    </source>
</evidence>
<dbReference type="InterPro" id="IPR027359">
    <property type="entry name" value="Volt_channel_dom_sf"/>
</dbReference>
<feature type="transmembrane region" description="Helical" evidence="11">
    <location>
        <begin position="178"/>
        <end position="202"/>
    </location>
</feature>
<keyword evidence="9" id="KW-0175">Coiled coil</keyword>
<dbReference type="SUPFAM" id="SSF52540">
    <property type="entry name" value="P-loop containing nucleoside triphosphate hydrolases"/>
    <property type="match status" value="1"/>
</dbReference>
<reference evidence="13 14" key="1">
    <citation type="submission" date="2024-02" db="EMBL/GenBank/DDBJ databases">
        <authorList>
            <person name="Chen Y."/>
            <person name="Shah S."/>
            <person name="Dougan E. K."/>
            <person name="Thang M."/>
            <person name="Chan C."/>
        </authorList>
    </citation>
    <scope>NUCLEOTIDE SEQUENCE [LARGE SCALE GENOMIC DNA]</scope>
</reference>
<dbReference type="Pfam" id="PF00004">
    <property type="entry name" value="AAA"/>
    <property type="match status" value="1"/>
</dbReference>
<feature type="transmembrane region" description="Helical" evidence="11">
    <location>
        <begin position="252"/>
        <end position="277"/>
    </location>
</feature>
<dbReference type="SUPFAM" id="SSF81324">
    <property type="entry name" value="Voltage-gated potassium channels"/>
    <property type="match status" value="1"/>
</dbReference>
<comment type="subcellular location">
    <subcellularLocation>
        <location evidence="1">Membrane</location>
        <topology evidence="1">Multi-pass membrane protein</topology>
    </subcellularLocation>
</comment>
<dbReference type="Gene3D" id="3.40.50.300">
    <property type="entry name" value="P-loop containing nucleotide triphosphate hydrolases"/>
    <property type="match status" value="1"/>
</dbReference>
<keyword evidence="6" id="KW-0067">ATP-binding</keyword>
<evidence type="ECO:0000256" key="8">
    <source>
        <dbReference type="ARBA" id="ARBA00023136"/>
    </source>
</evidence>
<sequence>MSDCLFQDSEKPREKSLAETTNEHTQKSEEEEKKGALTVFVCSQEFEIACGCAIFYSVVVICLQTDAVDAPFFIQFSESSVTAFFLFEWCLRVIAFGWKWFKEFGPWLDTFIVWCPGVIVVWVMQPMQVDPSMSDPFKFFRIARMLRFVQLVKTFKHVSYFEDLWKLVRGLVSSGGTLFAAMSLIVFNLYVFAIFCCELIGFQQFSSEASDDAKDAQERFKGISSSMLTLTRFMHGDDSQAIMDALVEELPYIWIFLWLFTALSSFVLLNLVTAVIVQQAMDMSKGDEQEMALVRKREQEREMKELEEMFRDIDEDGSGIVSLAEFEEAFKDSAICDKFLMLGLKKEQAMELFALLDTGGEGELDLDEFMQGMSQLKGVAKNKDLVMLVKGIERLGKGITRMGHSMGVSGLQDDAQEPRRARRHLPYDVNDSVYLEVQSNEEPLFSYMLRFVSKSVQKARSIRADMGKGRGLGADDDDIDDLLVMVKGKGKVGGASRKRKREVQMPSANIGLGWHSFDFTWEEKTAHITAVLQRIGHPTGDGPSFFTSMVLFAQGQDQMPLLKICQKAADNETKQKANRVSLWRFDTKYHFWSRISRRMARSLDSIVLEESVKRPLLDDLEWFLKDETRTFYAKHGIPYHRCYLLHGEPGTGKTSFMNSVAGHIQRNLCFIQMDKHMTDDTFRNAMTQLPALSMVVLEDVDALFTNHREADQNNSSLSFSGFLNCLDGLGAPDDVVIFMTTNHPDKLDPAVMRPGRIDLKAEFKKPNKDVASKYFLTFYPGADDAAVVFGTSVGGRIAERKVSMAQLQHFFLACHRQGFDAVKASQYISDFTFDEPRSTIFSSYG</sequence>
<evidence type="ECO:0000256" key="10">
    <source>
        <dbReference type="SAM" id="MobiDB-lite"/>
    </source>
</evidence>
<dbReference type="Pfam" id="PF25426">
    <property type="entry name" value="AAA_lid_BCS1"/>
    <property type="match status" value="1"/>
</dbReference>
<dbReference type="PANTHER" id="PTHR23070">
    <property type="entry name" value="BCS1 AAA-TYPE ATPASE"/>
    <property type="match status" value="1"/>
</dbReference>
<dbReference type="InterPro" id="IPR011992">
    <property type="entry name" value="EF-hand-dom_pair"/>
</dbReference>
<dbReference type="InterPro" id="IPR018247">
    <property type="entry name" value="EF_Hand_1_Ca_BS"/>
</dbReference>
<dbReference type="SMART" id="SM00054">
    <property type="entry name" value="EFh"/>
    <property type="match status" value="2"/>
</dbReference>
<dbReference type="InterPro" id="IPR003959">
    <property type="entry name" value="ATPase_AAA_core"/>
</dbReference>
<dbReference type="Proteomes" id="UP001642464">
    <property type="component" value="Unassembled WGS sequence"/>
</dbReference>
<dbReference type="Pfam" id="PF00520">
    <property type="entry name" value="Ion_trans"/>
    <property type="match status" value="1"/>
</dbReference>
<keyword evidence="8 11" id="KW-0472">Membrane</keyword>
<dbReference type="InterPro" id="IPR003960">
    <property type="entry name" value="ATPase_AAA_CS"/>
</dbReference>
<evidence type="ECO:0000256" key="4">
    <source>
        <dbReference type="ARBA" id="ARBA00022741"/>
    </source>
</evidence>
<keyword evidence="14" id="KW-1185">Reference proteome</keyword>
<feature type="region of interest" description="Disordered" evidence="10">
    <location>
        <begin position="1"/>
        <end position="30"/>
    </location>
</feature>
<dbReference type="InterPro" id="IPR005821">
    <property type="entry name" value="Ion_trans_dom"/>
</dbReference>
<feature type="transmembrane region" description="Helical" evidence="11">
    <location>
        <begin position="107"/>
        <end position="124"/>
    </location>
</feature>
<dbReference type="InterPro" id="IPR003593">
    <property type="entry name" value="AAA+_ATPase"/>
</dbReference>
<evidence type="ECO:0000256" key="11">
    <source>
        <dbReference type="SAM" id="Phobius"/>
    </source>
</evidence>
<dbReference type="InterPro" id="IPR002048">
    <property type="entry name" value="EF_hand_dom"/>
</dbReference>
<organism evidence="13 14">
    <name type="scientific">Durusdinium trenchii</name>
    <dbReference type="NCBI Taxonomy" id="1381693"/>
    <lineage>
        <taxon>Eukaryota</taxon>
        <taxon>Sar</taxon>
        <taxon>Alveolata</taxon>
        <taxon>Dinophyceae</taxon>
        <taxon>Suessiales</taxon>
        <taxon>Symbiodiniaceae</taxon>
        <taxon>Durusdinium</taxon>
    </lineage>
</organism>
<gene>
    <name evidence="13" type="ORF">SCF082_LOCUS9989</name>
</gene>
<dbReference type="InterPro" id="IPR027417">
    <property type="entry name" value="P-loop_NTPase"/>
</dbReference>
<feature type="coiled-coil region" evidence="9">
    <location>
        <begin position="289"/>
        <end position="316"/>
    </location>
</feature>
<evidence type="ECO:0000256" key="2">
    <source>
        <dbReference type="ARBA" id="ARBA00007448"/>
    </source>
</evidence>
<keyword evidence="5" id="KW-0106">Calcium</keyword>
<keyword evidence="7 11" id="KW-1133">Transmembrane helix</keyword>
<dbReference type="PROSITE" id="PS50222">
    <property type="entry name" value="EF_HAND_2"/>
    <property type="match status" value="2"/>
</dbReference>
<dbReference type="Pfam" id="PF13833">
    <property type="entry name" value="EF-hand_8"/>
    <property type="match status" value="1"/>
</dbReference>
<feature type="compositionally biased region" description="Basic and acidic residues" evidence="10">
    <location>
        <begin position="8"/>
        <end position="30"/>
    </location>
</feature>
<evidence type="ECO:0000256" key="6">
    <source>
        <dbReference type="ARBA" id="ARBA00022840"/>
    </source>
</evidence>
<proteinExistence type="inferred from homology"/>
<feature type="domain" description="EF-hand" evidence="12">
    <location>
        <begin position="344"/>
        <end position="379"/>
    </location>
</feature>
<dbReference type="InterPro" id="IPR057495">
    <property type="entry name" value="AAA_lid_BCS1"/>
</dbReference>
<dbReference type="Gene3D" id="1.10.287.70">
    <property type="match status" value="1"/>
</dbReference>
<comment type="caution">
    <text evidence="13">The sequence shown here is derived from an EMBL/GenBank/DDBJ whole genome shotgun (WGS) entry which is preliminary data.</text>
</comment>
<dbReference type="Gene3D" id="1.20.120.350">
    <property type="entry name" value="Voltage-gated potassium channels. Chain C"/>
    <property type="match status" value="1"/>
</dbReference>
<dbReference type="InterPro" id="IPR050747">
    <property type="entry name" value="Mitochondrial_chaperone_BCS1"/>
</dbReference>
<dbReference type="PROSITE" id="PS00674">
    <property type="entry name" value="AAA"/>
    <property type="match status" value="1"/>
</dbReference>
<dbReference type="SUPFAM" id="SSF47473">
    <property type="entry name" value="EF-hand"/>
    <property type="match status" value="1"/>
</dbReference>
<evidence type="ECO:0000313" key="13">
    <source>
        <dbReference type="EMBL" id="CAK9008726.1"/>
    </source>
</evidence>
<comment type="similarity">
    <text evidence="2">Belongs to the AAA ATPase family. BCS1 subfamily.</text>
</comment>
<evidence type="ECO:0000313" key="14">
    <source>
        <dbReference type="Proteomes" id="UP001642464"/>
    </source>
</evidence>
<feature type="domain" description="EF-hand" evidence="12">
    <location>
        <begin position="301"/>
        <end position="336"/>
    </location>
</feature>
<evidence type="ECO:0000256" key="3">
    <source>
        <dbReference type="ARBA" id="ARBA00022692"/>
    </source>
</evidence>
<evidence type="ECO:0000256" key="1">
    <source>
        <dbReference type="ARBA" id="ARBA00004141"/>
    </source>
</evidence>
<protein>
    <submittedName>
        <fullName evidence="13">Mitochondrial chaperone BCS1</fullName>
    </submittedName>
</protein>